<accession>A0AAW1U4S3</accession>
<keyword evidence="4" id="KW-1185">Reference proteome</keyword>
<dbReference type="AlphaFoldDB" id="A0AAW1U4S3"/>
<dbReference type="SMART" id="SM00595">
    <property type="entry name" value="MADF"/>
    <property type="match status" value="1"/>
</dbReference>
<dbReference type="PANTHER" id="PTHR21505:SF8">
    <property type="entry name" value="DPT-YFP REPRESSOR BY OVEREXPRESSION, ISOFORM D-RELATED"/>
    <property type="match status" value="1"/>
</dbReference>
<dbReference type="InterPro" id="IPR006578">
    <property type="entry name" value="MADF-dom"/>
</dbReference>
<dbReference type="Pfam" id="PF10545">
    <property type="entry name" value="MADF_DNA_bdg"/>
    <property type="match status" value="1"/>
</dbReference>
<dbReference type="Proteomes" id="UP001431783">
    <property type="component" value="Unassembled WGS sequence"/>
</dbReference>
<dbReference type="EMBL" id="JARQZJ010000033">
    <property type="protein sequence ID" value="KAK9875252.1"/>
    <property type="molecule type" value="Genomic_DNA"/>
</dbReference>
<evidence type="ECO:0000256" key="1">
    <source>
        <dbReference type="SAM" id="MobiDB-lite"/>
    </source>
</evidence>
<comment type="caution">
    <text evidence="3">The sequence shown here is derived from an EMBL/GenBank/DDBJ whole genome shotgun (WGS) entry which is preliminary data.</text>
</comment>
<feature type="domain" description="MADF" evidence="2">
    <location>
        <begin position="13"/>
        <end position="111"/>
    </location>
</feature>
<organism evidence="3 4">
    <name type="scientific">Henosepilachna vigintioctopunctata</name>
    <dbReference type="NCBI Taxonomy" id="420089"/>
    <lineage>
        <taxon>Eukaryota</taxon>
        <taxon>Metazoa</taxon>
        <taxon>Ecdysozoa</taxon>
        <taxon>Arthropoda</taxon>
        <taxon>Hexapoda</taxon>
        <taxon>Insecta</taxon>
        <taxon>Pterygota</taxon>
        <taxon>Neoptera</taxon>
        <taxon>Endopterygota</taxon>
        <taxon>Coleoptera</taxon>
        <taxon>Polyphaga</taxon>
        <taxon>Cucujiformia</taxon>
        <taxon>Coccinelloidea</taxon>
        <taxon>Coccinellidae</taxon>
        <taxon>Epilachninae</taxon>
        <taxon>Epilachnini</taxon>
        <taxon>Henosepilachna</taxon>
    </lineage>
</organism>
<evidence type="ECO:0000313" key="3">
    <source>
        <dbReference type="EMBL" id="KAK9875252.1"/>
    </source>
</evidence>
<protein>
    <recommendedName>
        <fullName evidence="2">MADF domain-containing protein</fullName>
    </recommendedName>
</protein>
<feature type="region of interest" description="Disordered" evidence="1">
    <location>
        <begin position="147"/>
        <end position="178"/>
    </location>
</feature>
<reference evidence="3 4" key="1">
    <citation type="submission" date="2023-03" db="EMBL/GenBank/DDBJ databases">
        <title>Genome insight into feeding habits of ladybird beetles.</title>
        <authorList>
            <person name="Li H.-S."/>
            <person name="Huang Y.-H."/>
            <person name="Pang H."/>
        </authorList>
    </citation>
    <scope>NUCLEOTIDE SEQUENCE [LARGE SCALE GENOMIC DNA]</scope>
    <source>
        <strain evidence="3">SYSU_2023b</strain>
        <tissue evidence="3">Whole body</tissue>
    </source>
</reference>
<dbReference type="PANTHER" id="PTHR21505">
    <property type="entry name" value="MADF DOMAIN-CONTAINING PROTEIN-RELATED"/>
    <property type="match status" value="1"/>
</dbReference>
<evidence type="ECO:0000259" key="2">
    <source>
        <dbReference type="PROSITE" id="PS51029"/>
    </source>
</evidence>
<feature type="compositionally biased region" description="Low complexity" evidence="1">
    <location>
        <begin position="147"/>
        <end position="170"/>
    </location>
</feature>
<proteinExistence type="predicted"/>
<sequence>MSANKWSLETTLKFIQCYKIHECLWNFSSPDYKLKDKRNAAIIAIADEMNINDFGVTDVKNKIKNLRSTYSQELKKIDDSKKSGAGLDNVYVSNIKWLKEMEDIFMNDVKRKTYESIKLESQVLGHQNAEQQQSSLQCAASSAQGNCSQSTVTDANATNNSSTGTSATPSRPKKRPRDIVKAIHDLKRMNDKLNAKEEEETPFDVFGKSVAMQLKKMTIENALRAQQEIQCILTEIGITDYRERSS</sequence>
<evidence type="ECO:0000313" key="4">
    <source>
        <dbReference type="Proteomes" id="UP001431783"/>
    </source>
</evidence>
<dbReference type="PROSITE" id="PS51029">
    <property type="entry name" value="MADF"/>
    <property type="match status" value="1"/>
</dbReference>
<name>A0AAW1U4S3_9CUCU</name>
<gene>
    <name evidence="3" type="ORF">WA026_007645</name>
</gene>